<evidence type="ECO:0000256" key="1">
    <source>
        <dbReference type="SAM" id="Phobius"/>
    </source>
</evidence>
<protein>
    <recommendedName>
        <fullName evidence="4">DUF998 domain-containing protein</fullName>
    </recommendedName>
</protein>
<accession>A0ABP8HR50</accession>
<evidence type="ECO:0008006" key="4">
    <source>
        <dbReference type="Google" id="ProtNLM"/>
    </source>
</evidence>
<feature type="transmembrane region" description="Helical" evidence="1">
    <location>
        <begin position="146"/>
        <end position="164"/>
    </location>
</feature>
<feature type="transmembrane region" description="Helical" evidence="1">
    <location>
        <begin position="97"/>
        <end position="114"/>
    </location>
</feature>
<feature type="transmembrane region" description="Helical" evidence="1">
    <location>
        <begin position="120"/>
        <end position="139"/>
    </location>
</feature>
<dbReference type="EMBL" id="BAABGY010000016">
    <property type="protein sequence ID" value="GAA4343042.1"/>
    <property type="molecule type" value="Genomic_DNA"/>
</dbReference>
<keyword evidence="1" id="KW-0472">Membrane</keyword>
<proteinExistence type="predicted"/>
<keyword evidence="3" id="KW-1185">Reference proteome</keyword>
<comment type="caution">
    <text evidence="2">The sequence shown here is derived from an EMBL/GenBank/DDBJ whole genome shotgun (WGS) entry which is preliminary data.</text>
</comment>
<gene>
    <name evidence="2" type="ORF">GCM10023184_42990</name>
</gene>
<evidence type="ECO:0000313" key="2">
    <source>
        <dbReference type="EMBL" id="GAA4343042.1"/>
    </source>
</evidence>
<name>A0ABP8HR50_9BACT</name>
<sequence length="201" mass="21464">MPLLRLPVVAGCLLYVLLYGLATLRYPGGTHADPQAPGFSWMQNYWCNLLDATALNGAPNTARPVALLATGVLAATLLLFWWGFAGRALVQRPLRRAMRACGIAAMAVAAMLPFGPHDPVLYTASTLGLVPLAGTYIGLCHLGERALLRAGLVVIALIAANNLCYHTPGLFGYLALVQKLTFLYFLGWTALVEVRTAPSTA</sequence>
<organism evidence="2 3">
    <name type="scientific">Flaviaesturariibacter amylovorans</name>
    <dbReference type="NCBI Taxonomy" id="1084520"/>
    <lineage>
        <taxon>Bacteria</taxon>
        <taxon>Pseudomonadati</taxon>
        <taxon>Bacteroidota</taxon>
        <taxon>Chitinophagia</taxon>
        <taxon>Chitinophagales</taxon>
        <taxon>Chitinophagaceae</taxon>
        <taxon>Flaviaestuariibacter</taxon>
    </lineage>
</organism>
<feature type="transmembrane region" description="Helical" evidence="1">
    <location>
        <begin position="65"/>
        <end position="85"/>
    </location>
</feature>
<reference evidence="3" key="1">
    <citation type="journal article" date="2019" name="Int. J. Syst. Evol. Microbiol.">
        <title>The Global Catalogue of Microorganisms (GCM) 10K type strain sequencing project: providing services to taxonomists for standard genome sequencing and annotation.</title>
        <authorList>
            <consortium name="The Broad Institute Genomics Platform"/>
            <consortium name="The Broad Institute Genome Sequencing Center for Infectious Disease"/>
            <person name="Wu L."/>
            <person name="Ma J."/>
        </authorList>
    </citation>
    <scope>NUCLEOTIDE SEQUENCE [LARGE SCALE GENOMIC DNA]</scope>
    <source>
        <strain evidence="3">JCM 17919</strain>
    </source>
</reference>
<feature type="transmembrane region" description="Helical" evidence="1">
    <location>
        <begin position="170"/>
        <end position="192"/>
    </location>
</feature>
<keyword evidence="1" id="KW-0812">Transmembrane</keyword>
<keyword evidence="1" id="KW-1133">Transmembrane helix</keyword>
<dbReference type="Proteomes" id="UP001501725">
    <property type="component" value="Unassembled WGS sequence"/>
</dbReference>
<evidence type="ECO:0000313" key="3">
    <source>
        <dbReference type="Proteomes" id="UP001501725"/>
    </source>
</evidence>
<dbReference type="RefSeq" id="WP_345258023.1">
    <property type="nucleotide sequence ID" value="NZ_BAABGY010000016.1"/>
</dbReference>